<dbReference type="NCBIfam" id="TIGR02775">
    <property type="entry name" value="TrbG_Ti"/>
    <property type="match status" value="1"/>
</dbReference>
<dbReference type="HOGENOM" id="CLU_058585_1_0_5"/>
<dbReference type="OrthoDB" id="9815808at2"/>
<dbReference type="InterPro" id="IPR038161">
    <property type="entry name" value="VirB9/CagX/TrbG_C_sf"/>
</dbReference>
<proteinExistence type="inferred from homology"/>
<dbReference type="eggNOG" id="COG3504">
    <property type="taxonomic scope" value="Bacteria"/>
</dbReference>
<organism evidence="4 5">
    <name type="scientific">Asticcacaulis excentricus (strain ATCC 15261 / DSM 4724 / KCTC 12464 / NCIMB 9791 / VKM B-1370 / CB 48)</name>
    <dbReference type="NCBI Taxonomy" id="573065"/>
    <lineage>
        <taxon>Bacteria</taxon>
        <taxon>Pseudomonadati</taxon>
        <taxon>Pseudomonadota</taxon>
        <taxon>Alphaproteobacteria</taxon>
        <taxon>Caulobacterales</taxon>
        <taxon>Caulobacteraceae</taxon>
        <taxon>Asticcacaulis</taxon>
    </lineage>
</organism>
<dbReference type="AlphaFoldDB" id="E8RS43"/>
<evidence type="ECO:0000256" key="3">
    <source>
        <dbReference type="SAM" id="SignalP"/>
    </source>
</evidence>
<sequence length="300" mass="32814">MKPLVLWGLAPLSLVATIAVAAPPKKPPLKLTVAPSEASARVETLPPAGRVDAANKAALREPSTESYLNAIQTYPYMEGALYRVYAAPDRVTDLMLEPGEAIQAISAGDTVRWIIGDTKSGEGASQRSHILIKPHVSGLKTNLVVLTSVRTYHIHLESTPSTYMAGVSWRYPTPPIVREEKTPKPLVDPNPQGLDVAKLNFDYVIEGAKPPWRPRQVFDDGARTYIVFPSQLSTSVAPPLFLISATGEAQLVNFRVEAGYYVVDRLIDVAELRLGKAPQTVVRLRRADVPALRSKGRRHD</sequence>
<dbReference type="KEGG" id="aex:Astex_2672"/>
<dbReference type="InterPro" id="IPR010258">
    <property type="entry name" value="Conjugal_tfr_TrbG/VirB9/CagX"/>
</dbReference>
<name>E8RS43_ASTEC</name>
<dbReference type="InterPro" id="IPR033645">
    <property type="entry name" value="VirB9/CagX/TrbG_C"/>
</dbReference>
<keyword evidence="2 3" id="KW-0732">Signal</keyword>
<evidence type="ECO:0000313" key="5">
    <source>
        <dbReference type="Proteomes" id="UP000001492"/>
    </source>
</evidence>
<evidence type="ECO:0000313" key="4">
    <source>
        <dbReference type="EMBL" id="ADU14314.1"/>
    </source>
</evidence>
<dbReference type="InterPro" id="IPR014142">
    <property type="entry name" value="TrbG_Ti"/>
</dbReference>
<keyword evidence="5" id="KW-1185">Reference proteome</keyword>
<gene>
    <name evidence="4" type="ordered locus">Astex_2672</name>
</gene>
<feature type="chain" id="PRO_5003230745" evidence="3">
    <location>
        <begin position="22"/>
        <end position="300"/>
    </location>
</feature>
<dbReference type="Pfam" id="PF03524">
    <property type="entry name" value="CagX"/>
    <property type="match status" value="1"/>
</dbReference>
<dbReference type="Proteomes" id="UP000001492">
    <property type="component" value="Chromosome 2"/>
</dbReference>
<feature type="signal peptide" evidence="3">
    <location>
        <begin position="1"/>
        <end position="21"/>
    </location>
</feature>
<evidence type="ECO:0000256" key="1">
    <source>
        <dbReference type="ARBA" id="ARBA00006135"/>
    </source>
</evidence>
<dbReference type="CDD" id="cd06911">
    <property type="entry name" value="VirB9_CagX_TrbG"/>
    <property type="match status" value="1"/>
</dbReference>
<dbReference type="Gene3D" id="2.60.40.2500">
    <property type="match status" value="1"/>
</dbReference>
<protein>
    <submittedName>
        <fullName evidence="4">P-type conjugative transfer protein TrbG</fullName>
    </submittedName>
</protein>
<reference evidence="5" key="1">
    <citation type="submission" date="2010-12" db="EMBL/GenBank/DDBJ databases">
        <title>Complete sequence of chromosome 2 of Asticcacaulis excentricus CB 48.</title>
        <authorList>
            <consortium name="US DOE Joint Genome Institute"/>
            <person name="Lucas S."/>
            <person name="Copeland A."/>
            <person name="Lapidus A."/>
            <person name="Cheng J.-F."/>
            <person name="Bruce D."/>
            <person name="Goodwin L."/>
            <person name="Pitluck S."/>
            <person name="Teshima H."/>
            <person name="Davenport K."/>
            <person name="Detter J.C."/>
            <person name="Han C."/>
            <person name="Tapia R."/>
            <person name="Land M."/>
            <person name="Hauser L."/>
            <person name="Jeffries C."/>
            <person name="Kyrpides N."/>
            <person name="Ivanova N."/>
            <person name="Ovchinnikova G."/>
            <person name="Brun Y.V."/>
            <person name="Woyke T."/>
        </authorList>
    </citation>
    <scope>NUCLEOTIDE SEQUENCE [LARGE SCALE GENOMIC DNA]</scope>
    <source>
        <strain evidence="5">ATCC 15261 / DSM 4724 / KCTC 12464 / NCIMB 9791 / VKM B-1370 / CB 48</strain>
    </source>
</reference>
<dbReference type="RefSeq" id="WP_013480138.1">
    <property type="nucleotide sequence ID" value="NC_014817.1"/>
</dbReference>
<accession>E8RS43</accession>
<dbReference type="STRING" id="573065.Astex_2672"/>
<comment type="similarity">
    <text evidence="1">Belongs to the TrbG/VirB9 family.</text>
</comment>
<evidence type="ECO:0000256" key="2">
    <source>
        <dbReference type="ARBA" id="ARBA00022729"/>
    </source>
</evidence>
<dbReference type="EMBL" id="CP002396">
    <property type="protein sequence ID" value="ADU14314.1"/>
    <property type="molecule type" value="Genomic_DNA"/>
</dbReference>